<dbReference type="InterPro" id="IPR036322">
    <property type="entry name" value="WD40_repeat_dom_sf"/>
</dbReference>
<organism evidence="5 6">
    <name type="scientific">Mortierella polycephala</name>
    <dbReference type="NCBI Taxonomy" id="41804"/>
    <lineage>
        <taxon>Eukaryota</taxon>
        <taxon>Fungi</taxon>
        <taxon>Fungi incertae sedis</taxon>
        <taxon>Mucoromycota</taxon>
        <taxon>Mortierellomycotina</taxon>
        <taxon>Mortierellomycetes</taxon>
        <taxon>Mortierellales</taxon>
        <taxon>Mortierellaceae</taxon>
        <taxon>Mortierella</taxon>
    </lineage>
</organism>
<dbReference type="Pfam" id="PF00400">
    <property type="entry name" value="WD40"/>
    <property type="match status" value="1"/>
</dbReference>
<reference evidence="5" key="1">
    <citation type="journal article" date="2020" name="Fungal Divers.">
        <title>Resolving the Mortierellaceae phylogeny through synthesis of multi-gene phylogenetics and phylogenomics.</title>
        <authorList>
            <person name="Vandepol N."/>
            <person name="Liber J."/>
            <person name="Desiro A."/>
            <person name="Na H."/>
            <person name="Kennedy M."/>
            <person name="Barry K."/>
            <person name="Grigoriev I.V."/>
            <person name="Miller A.N."/>
            <person name="O'Donnell K."/>
            <person name="Stajich J.E."/>
            <person name="Bonito G."/>
        </authorList>
    </citation>
    <scope>NUCLEOTIDE SEQUENCE</scope>
    <source>
        <strain evidence="5">KOD948</strain>
    </source>
</reference>
<evidence type="ECO:0000256" key="2">
    <source>
        <dbReference type="ARBA" id="ARBA00022737"/>
    </source>
</evidence>
<keyword evidence="2" id="KW-0677">Repeat</keyword>
<evidence type="ECO:0000313" key="6">
    <source>
        <dbReference type="Proteomes" id="UP000726737"/>
    </source>
</evidence>
<sequence>MSSSLPPPPRKHSVPRYPAVNPNSVAASDPLHELRNDDDQDLDQALAELLGQSNISPHNQTLNSGQHLPHCKHYGATRPLSITSISSLGSGSYSSFGSTHSRRVSQAYLSPLSPTLSEPSNAGTSYFSTLPEGDESCKPDDNNSNNNNNNNSSNLEHDMAAAASSLPSCTYCSSVRSNSICSVGTQDDKTASGCGPGLQHRHFDHNRVAVLKEFIPVEVRHHLNYHLDECWFVHFSPDGNHLASTGLDHSILLWKDFLTPEPTVHKTLQFSRSITNVEWSPNSKYLFVNLGFDTGTPGYVPEFSLIDVTTGEIVLTRRHHSGEQEIHVNGIGWLGDSERFVTAPQDGMIYVWNLKGEVVQEVDIGKDKNVEKMHMIPELNAAAIVTNDNKVEIISFDGKETRYVEQMSDRPTAMAVSPDHSYLSISIKSDASLCRTAQILIYDFQTLKFLRALEAYSYVNERFVIMPSFCGPHGEILCAGSENGKVQFWDVETGEVITVLEEHSKHSGWVTFHPTVPGMMATCSDDSHIILWVTKDLSRALHNEDEKWLENRRNALPPIDIKKGW</sequence>
<dbReference type="PROSITE" id="PS50082">
    <property type="entry name" value="WD_REPEATS_2"/>
    <property type="match status" value="2"/>
</dbReference>
<feature type="region of interest" description="Disordered" evidence="4">
    <location>
        <begin position="112"/>
        <end position="155"/>
    </location>
</feature>
<accession>A0A9P6PUV5</accession>
<dbReference type="SMART" id="SM00320">
    <property type="entry name" value="WD40"/>
    <property type="match status" value="4"/>
</dbReference>
<proteinExistence type="predicted"/>
<comment type="caution">
    <text evidence="5">The sequence shown here is derived from an EMBL/GenBank/DDBJ whole genome shotgun (WGS) entry which is preliminary data.</text>
</comment>
<dbReference type="PANTHER" id="PTHR22838:SF0">
    <property type="entry name" value="WD REPEAT-CONTAINING PROTEIN 26"/>
    <property type="match status" value="1"/>
</dbReference>
<dbReference type="InterPro" id="IPR015943">
    <property type="entry name" value="WD40/YVTN_repeat-like_dom_sf"/>
</dbReference>
<name>A0A9P6PUV5_9FUNG</name>
<dbReference type="EMBL" id="JAAAJA010000416">
    <property type="protein sequence ID" value="KAG0254174.1"/>
    <property type="molecule type" value="Genomic_DNA"/>
</dbReference>
<feature type="repeat" description="WD" evidence="3">
    <location>
        <begin position="472"/>
        <end position="499"/>
    </location>
</feature>
<gene>
    <name evidence="5" type="ORF">BG011_005917</name>
</gene>
<evidence type="ECO:0000313" key="5">
    <source>
        <dbReference type="EMBL" id="KAG0254174.1"/>
    </source>
</evidence>
<feature type="region of interest" description="Disordered" evidence="4">
    <location>
        <begin position="1"/>
        <end position="36"/>
    </location>
</feature>
<keyword evidence="1 3" id="KW-0853">WD repeat</keyword>
<evidence type="ECO:0000256" key="1">
    <source>
        <dbReference type="ARBA" id="ARBA00022574"/>
    </source>
</evidence>
<dbReference type="InterPro" id="IPR001680">
    <property type="entry name" value="WD40_rpt"/>
</dbReference>
<dbReference type="SUPFAM" id="SSF50978">
    <property type="entry name" value="WD40 repeat-like"/>
    <property type="match status" value="1"/>
</dbReference>
<protein>
    <recommendedName>
        <fullName evidence="7">WD40 repeat-like protein</fullName>
    </recommendedName>
</protein>
<evidence type="ECO:0000256" key="4">
    <source>
        <dbReference type="SAM" id="MobiDB-lite"/>
    </source>
</evidence>
<dbReference type="AlphaFoldDB" id="A0A9P6PUV5"/>
<dbReference type="Gene3D" id="2.130.10.10">
    <property type="entry name" value="YVTN repeat-like/Quinoprotein amine dehydrogenase"/>
    <property type="match status" value="1"/>
</dbReference>
<dbReference type="OrthoDB" id="972532at2759"/>
<dbReference type="InterPro" id="IPR051350">
    <property type="entry name" value="WD_repeat-ST_regulator"/>
</dbReference>
<evidence type="ECO:0000256" key="3">
    <source>
        <dbReference type="PROSITE-ProRule" id="PRU00221"/>
    </source>
</evidence>
<feature type="repeat" description="WD" evidence="3">
    <location>
        <begin position="223"/>
        <end position="255"/>
    </location>
</feature>
<feature type="compositionally biased region" description="Low complexity" evidence="4">
    <location>
        <begin position="142"/>
        <end position="154"/>
    </location>
</feature>
<evidence type="ECO:0008006" key="7">
    <source>
        <dbReference type="Google" id="ProtNLM"/>
    </source>
</evidence>
<keyword evidence="6" id="KW-1185">Reference proteome</keyword>
<dbReference type="PANTHER" id="PTHR22838">
    <property type="entry name" value="WD REPEAT PROTEIN 26-RELATED"/>
    <property type="match status" value="1"/>
</dbReference>
<dbReference type="Proteomes" id="UP000726737">
    <property type="component" value="Unassembled WGS sequence"/>
</dbReference>